<evidence type="ECO:0000256" key="1">
    <source>
        <dbReference type="SAM" id="MobiDB-lite"/>
    </source>
</evidence>
<organism evidence="3 4">
    <name type="scientific">Burkholderia plantarii</name>
    <dbReference type="NCBI Taxonomy" id="41899"/>
    <lineage>
        <taxon>Bacteria</taxon>
        <taxon>Pseudomonadati</taxon>
        <taxon>Pseudomonadota</taxon>
        <taxon>Betaproteobacteria</taxon>
        <taxon>Burkholderiales</taxon>
        <taxon>Burkholderiaceae</taxon>
        <taxon>Burkholderia</taxon>
    </lineage>
</organism>
<dbReference type="AlphaFoldDB" id="A0A0B6S3P6"/>
<feature type="compositionally biased region" description="Low complexity" evidence="1">
    <location>
        <begin position="124"/>
        <end position="139"/>
    </location>
</feature>
<evidence type="ECO:0000313" key="4">
    <source>
        <dbReference type="Proteomes" id="UP000031838"/>
    </source>
</evidence>
<accession>A0A0B6S3P6</accession>
<dbReference type="KEGG" id="bgp:BGL_1c34460"/>
<keyword evidence="2" id="KW-0732">Signal</keyword>
<feature type="region of interest" description="Disordered" evidence="1">
    <location>
        <begin position="124"/>
        <end position="186"/>
    </location>
</feature>
<gene>
    <name evidence="3" type="ORF">BGL_1c34460</name>
</gene>
<evidence type="ECO:0000313" key="3">
    <source>
        <dbReference type="EMBL" id="AJK47920.1"/>
    </source>
</evidence>
<sequence>MPTGRGNQNMRVDRAKRTIGKWLTAAAMAFAASLAFAHPPHGGGMRGGGGYATAHRDLAHGWLGEAGGSRARPSGVNAGGARWGLRPNQAALPPAMPSYRGGAPTGPAYGAAYGSYPGASPYRSVSASSSSLPRSSGSVDGAMRSGSIRADVARYNEERGGRPPAPRGQDNGGSRGTFFSSFYRNN</sequence>
<evidence type="ECO:0008006" key="5">
    <source>
        <dbReference type="Google" id="ProtNLM"/>
    </source>
</evidence>
<reference evidence="4" key="1">
    <citation type="submission" date="2011-03" db="EMBL/GenBank/DDBJ databases">
        <authorList>
            <person name="Voget S."/>
            <person name="Streit W.R."/>
            <person name="Jaeger K.E."/>
            <person name="Daniel R."/>
        </authorList>
    </citation>
    <scope>NUCLEOTIDE SEQUENCE [LARGE SCALE GENOMIC DNA]</scope>
    <source>
        <strain evidence="4">PG1</strain>
    </source>
</reference>
<feature type="chain" id="PRO_5002109805" description="Peptide-binding protein" evidence="2">
    <location>
        <begin position="38"/>
        <end position="186"/>
    </location>
</feature>
<name>A0A0B6S3P6_BURPL</name>
<evidence type="ECO:0000256" key="2">
    <source>
        <dbReference type="SAM" id="SignalP"/>
    </source>
</evidence>
<reference evidence="3 4" key="2">
    <citation type="journal article" date="2016" name="Appl. Microbiol. Biotechnol.">
        <title>Mutations improving production and secretion of extracellular lipase by Burkholderia glumae PG1.</title>
        <authorList>
            <person name="Knapp A."/>
            <person name="Voget S."/>
            <person name="Gao R."/>
            <person name="Zaburannyi N."/>
            <person name="Krysciak D."/>
            <person name="Breuer M."/>
            <person name="Hauer B."/>
            <person name="Streit W.R."/>
            <person name="Muller R."/>
            <person name="Daniel R."/>
            <person name="Jaeger K.E."/>
        </authorList>
    </citation>
    <scope>NUCLEOTIDE SEQUENCE [LARGE SCALE GENOMIC DNA]</scope>
    <source>
        <strain evidence="3 4">PG1</strain>
    </source>
</reference>
<feature type="compositionally biased region" description="Polar residues" evidence="1">
    <location>
        <begin position="177"/>
        <end position="186"/>
    </location>
</feature>
<feature type="compositionally biased region" description="Basic and acidic residues" evidence="1">
    <location>
        <begin position="151"/>
        <end position="161"/>
    </location>
</feature>
<protein>
    <recommendedName>
        <fullName evidence="5">Peptide-binding protein</fullName>
    </recommendedName>
</protein>
<dbReference type="Proteomes" id="UP000031838">
    <property type="component" value="Chromosome 1"/>
</dbReference>
<feature type="signal peptide" evidence="2">
    <location>
        <begin position="1"/>
        <end position="37"/>
    </location>
</feature>
<dbReference type="EMBL" id="CP002580">
    <property type="protein sequence ID" value="AJK47920.1"/>
    <property type="molecule type" value="Genomic_DNA"/>
</dbReference>
<dbReference type="HOGENOM" id="CLU_135487_0_0_4"/>
<keyword evidence="4" id="KW-1185">Reference proteome</keyword>
<proteinExistence type="predicted"/>